<evidence type="ECO:0000313" key="2">
    <source>
        <dbReference type="Proteomes" id="UP000023152"/>
    </source>
</evidence>
<dbReference type="Proteomes" id="UP000023152">
    <property type="component" value="Unassembled WGS sequence"/>
</dbReference>
<dbReference type="OrthoDB" id="6142015at2759"/>
<sequence>MSCVLQLFKCIELTPRIEHILICKENTTEEEIECLLFRSIISAKRLHGDMNWEVAPKQTNLQPPLYCLMWPEVLPLETLERVTELFHTLLLSDKALTELKETLYLLVTPNQLIQQLYCNNLRTFALQNVPLNRRPFVQLYVSDQIGIGKSFKIGQDIAAIREFNPKVQDVRVAFNSSTIDWKSVMEGFWRYHPCTNEKKVQENLSAIESKCSKLNYSVDSLIVYHLDISSCVSVSMDTFLFELLFLQHVNIPLNTVMEVQCFHVNSNMAFLIEMPVQLLDVDHDYKQLLRTVFSLAKFPIVDVSKETNPYIFGPEAKILCWEFNVV</sequence>
<name>X6MAM4_RETFI</name>
<dbReference type="EMBL" id="ASPP01022824">
    <property type="protein sequence ID" value="ETO11063.1"/>
    <property type="molecule type" value="Genomic_DNA"/>
</dbReference>
<keyword evidence="2" id="KW-1185">Reference proteome</keyword>
<proteinExistence type="predicted"/>
<evidence type="ECO:0000313" key="1">
    <source>
        <dbReference type="EMBL" id="ETO11063.1"/>
    </source>
</evidence>
<comment type="caution">
    <text evidence="1">The sequence shown here is derived from an EMBL/GenBank/DDBJ whole genome shotgun (WGS) entry which is preliminary data.</text>
</comment>
<protein>
    <submittedName>
        <fullName evidence="1">Uncharacterized protein</fullName>
    </submittedName>
</protein>
<reference evidence="1 2" key="1">
    <citation type="journal article" date="2013" name="Curr. Biol.">
        <title>The Genome of the Foraminiferan Reticulomyxa filosa.</title>
        <authorList>
            <person name="Glockner G."/>
            <person name="Hulsmann N."/>
            <person name="Schleicher M."/>
            <person name="Noegel A.A."/>
            <person name="Eichinger L."/>
            <person name="Gallinger C."/>
            <person name="Pawlowski J."/>
            <person name="Sierra R."/>
            <person name="Euteneuer U."/>
            <person name="Pillet L."/>
            <person name="Moustafa A."/>
            <person name="Platzer M."/>
            <person name="Groth M."/>
            <person name="Szafranski K."/>
            <person name="Schliwa M."/>
        </authorList>
    </citation>
    <scope>NUCLEOTIDE SEQUENCE [LARGE SCALE GENOMIC DNA]</scope>
</reference>
<dbReference type="AlphaFoldDB" id="X6MAM4"/>
<accession>X6MAM4</accession>
<organism evidence="1 2">
    <name type="scientific">Reticulomyxa filosa</name>
    <dbReference type="NCBI Taxonomy" id="46433"/>
    <lineage>
        <taxon>Eukaryota</taxon>
        <taxon>Sar</taxon>
        <taxon>Rhizaria</taxon>
        <taxon>Retaria</taxon>
        <taxon>Foraminifera</taxon>
        <taxon>Monothalamids</taxon>
        <taxon>Reticulomyxidae</taxon>
        <taxon>Reticulomyxa</taxon>
    </lineage>
</organism>
<gene>
    <name evidence="1" type="ORF">RFI_26313</name>
</gene>